<dbReference type="KEGG" id="dha:DEHA2E11000g"/>
<evidence type="ECO:0000256" key="4">
    <source>
        <dbReference type="ARBA" id="ARBA00022692"/>
    </source>
</evidence>
<comment type="subcellular location">
    <subcellularLocation>
        <location evidence="1 11">Endoplasmic reticulum membrane</location>
        <topology evidence="1 11">Multi-pass membrane protein</topology>
    </subcellularLocation>
</comment>
<dbReference type="PANTHER" id="PTHR12701">
    <property type="entry name" value="BCR-ASSOCIATED PROTEIN, BAP"/>
    <property type="match status" value="1"/>
</dbReference>
<dbReference type="EMBL" id="CR382137">
    <property type="protein sequence ID" value="CAG88025.2"/>
    <property type="molecule type" value="Genomic_DNA"/>
</dbReference>
<dbReference type="InParanoid" id="Q6BPT4"/>
<evidence type="ECO:0000256" key="11">
    <source>
        <dbReference type="RuleBase" id="RU367026"/>
    </source>
</evidence>
<dbReference type="RefSeq" id="XP_459786.2">
    <property type="nucleotide sequence ID" value="XM_459786.1"/>
</dbReference>
<dbReference type="InterPro" id="IPR040463">
    <property type="entry name" value="BAP29/BAP31_N"/>
</dbReference>
<dbReference type="OrthoDB" id="435607at2759"/>
<evidence type="ECO:0000256" key="7">
    <source>
        <dbReference type="ARBA" id="ARBA00022927"/>
    </source>
</evidence>
<feature type="coiled-coil region" evidence="12">
    <location>
        <begin position="162"/>
        <end position="189"/>
    </location>
</feature>
<dbReference type="PANTHER" id="PTHR12701:SF19">
    <property type="entry name" value="ENDOPLASMIC RETICULUM TRANSMEMBRANE PROTEIN 1-RELATED"/>
    <property type="match status" value="1"/>
</dbReference>
<organism evidence="15 16">
    <name type="scientific">Debaryomyces hansenii (strain ATCC 36239 / CBS 767 / BCRC 21394 / JCM 1990 / NBRC 0083 / IGC 2968)</name>
    <name type="common">Yeast</name>
    <name type="synonym">Torulaspora hansenii</name>
    <dbReference type="NCBI Taxonomy" id="284592"/>
    <lineage>
        <taxon>Eukaryota</taxon>
        <taxon>Fungi</taxon>
        <taxon>Dikarya</taxon>
        <taxon>Ascomycota</taxon>
        <taxon>Saccharomycotina</taxon>
        <taxon>Pichiomycetes</taxon>
        <taxon>Debaryomycetaceae</taxon>
        <taxon>Debaryomyces</taxon>
    </lineage>
</organism>
<keyword evidence="9 12" id="KW-0175">Coiled coil</keyword>
<dbReference type="FunCoup" id="Q6BPT4">
    <property type="interactions" value="172"/>
</dbReference>
<evidence type="ECO:0000256" key="9">
    <source>
        <dbReference type="ARBA" id="ARBA00023054"/>
    </source>
</evidence>
<feature type="transmembrane region" description="Helical" evidence="11">
    <location>
        <begin position="107"/>
        <end position="127"/>
    </location>
</feature>
<keyword evidence="4 11" id="KW-0812">Transmembrane</keyword>
<evidence type="ECO:0000256" key="2">
    <source>
        <dbReference type="ARBA" id="ARBA00007956"/>
    </source>
</evidence>
<protein>
    <recommendedName>
        <fullName evidence="11">Endoplasmic reticulum transmembrane protein</fullName>
    </recommendedName>
</protein>
<feature type="transmembrane region" description="Helical" evidence="11">
    <location>
        <begin position="6"/>
        <end position="26"/>
    </location>
</feature>
<name>Q6BPT4_DEBHA</name>
<dbReference type="HOGENOM" id="CLU_087648_1_0_1"/>
<feature type="domain" description="Bap31/Bap29 cytoplasmic coiled-coil" evidence="14">
    <location>
        <begin position="161"/>
        <end position="196"/>
    </location>
</feature>
<sequence>MSIQMSLVFGALILEMVTLLSMVLPLPHPVRVKIMDIATVLRNSKNFKIGFWFTVILLSMQFADCIQRLQRFGTLGNPYFALNSQNKQFGTMSYDQLASKFYSQRNLYITGAVLYLMLAIYTVSTILKKLVSKEAEFRQLSANEKEGASKIAGEEGEESSEVAKYKKLIEQKELDIATLKKQVGGLQKSYDDLNPSQVIDKDE</sequence>
<proteinExistence type="inferred from homology"/>
<dbReference type="GO" id="GO:0006888">
    <property type="term" value="P:endoplasmic reticulum to Golgi vesicle-mediated transport"/>
    <property type="evidence" value="ECO:0007669"/>
    <property type="project" value="UniProtKB-UniRule"/>
</dbReference>
<feature type="domain" description="BAP29/BAP31 transmembrane" evidence="13">
    <location>
        <begin position="1"/>
        <end position="139"/>
    </location>
</feature>
<dbReference type="Pfam" id="PF18035">
    <property type="entry name" value="Bap31_Bap29_C"/>
    <property type="match status" value="1"/>
</dbReference>
<accession>Q6BPT4</accession>
<dbReference type="GeneID" id="2901884"/>
<keyword evidence="10 11" id="KW-0472">Membrane</keyword>
<keyword evidence="5 11" id="KW-0256">Endoplasmic reticulum</keyword>
<evidence type="ECO:0000256" key="10">
    <source>
        <dbReference type="ARBA" id="ARBA00023136"/>
    </source>
</evidence>
<keyword evidence="16" id="KW-1185">Reference proteome</keyword>
<dbReference type="GO" id="GO:0006886">
    <property type="term" value="P:intracellular protein transport"/>
    <property type="evidence" value="ECO:0007669"/>
    <property type="project" value="UniProtKB-UniRule"/>
</dbReference>
<evidence type="ECO:0000259" key="14">
    <source>
        <dbReference type="Pfam" id="PF18035"/>
    </source>
</evidence>
<keyword evidence="7 11" id="KW-0653">Protein transport</keyword>
<evidence type="ECO:0000256" key="1">
    <source>
        <dbReference type="ARBA" id="ARBA00004477"/>
    </source>
</evidence>
<comment type="similarity">
    <text evidence="2 11">Belongs to the BCAP29/BCAP31 family.</text>
</comment>
<keyword evidence="3 11" id="KW-0813">Transport</keyword>
<dbReference type="InterPro" id="IPR008417">
    <property type="entry name" value="BAP29/BAP31"/>
</dbReference>
<feature type="transmembrane region" description="Helical" evidence="11">
    <location>
        <begin position="47"/>
        <end position="63"/>
    </location>
</feature>
<evidence type="ECO:0000256" key="12">
    <source>
        <dbReference type="SAM" id="Coils"/>
    </source>
</evidence>
<dbReference type="Pfam" id="PF05529">
    <property type="entry name" value="Bap31"/>
    <property type="match status" value="1"/>
</dbReference>
<dbReference type="GO" id="GO:0070973">
    <property type="term" value="P:protein localization to endoplasmic reticulum exit site"/>
    <property type="evidence" value="ECO:0007669"/>
    <property type="project" value="UniProtKB-UniRule"/>
</dbReference>
<dbReference type="STRING" id="284592.Q6BPT4"/>
<evidence type="ECO:0000313" key="16">
    <source>
        <dbReference type="Proteomes" id="UP000000599"/>
    </source>
</evidence>
<dbReference type="OMA" id="QRNMYIS"/>
<dbReference type="InterPro" id="IPR041672">
    <property type="entry name" value="Bap31/Bap29_C"/>
</dbReference>
<gene>
    <name evidence="15" type="ordered locus">DEHA2E11000g</name>
</gene>
<reference evidence="15 16" key="1">
    <citation type="journal article" date="2004" name="Nature">
        <title>Genome evolution in yeasts.</title>
        <authorList>
            <consortium name="Genolevures"/>
            <person name="Dujon B."/>
            <person name="Sherman D."/>
            <person name="Fischer G."/>
            <person name="Durrens P."/>
            <person name="Casaregola S."/>
            <person name="Lafontaine I."/>
            <person name="de Montigny J."/>
            <person name="Marck C."/>
            <person name="Neuveglise C."/>
            <person name="Talla E."/>
            <person name="Goffard N."/>
            <person name="Frangeul L."/>
            <person name="Aigle M."/>
            <person name="Anthouard V."/>
            <person name="Babour A."/>
            <person name="Barbe V."/>
            <person name="Barnay S."/>
            <person name="Blanchin S."/>
            <person name="Beckerich J.M."/>
            <person name="Beyne E."/>
            <person name="Bleykasten C."/>
            <person name="Boisrame A."/>
            <person name="Boyer J."/>
            <person name="Cattolico L."/>
            <person name="Confanioleri F."/>
            <person name="de Daruvar A."/>
            <person name="Despons L."/>
            <person name="Fabre E."/>
            <person name="Fairhead C."/>
            <person name="Ferry-Dumazet H."/>
            <person name="Groppi A."/>
            <person name="Hantraye F."/>
            <person name="Hennequin C."/>
            <person name="Jauniaux N."/>
            <person name="Joyet P."/>
            <person name="Kachouri R."/>
            <person name="Kerrest A."/>
            <person name="Koszul R."/>
            <person name="Lemaire M."/>
            <person name="Lesur I."/>
            <person name="Ma L."/>
            <person name="Muller H."/>
            <person name="Nicaud J.M."/>
            <person name="Nikolski M."/>
            <person name="Oztas S."/>
            <person name="Ozier-Kalogeropoulos O."/>
            <person name="Pellenz S."/>
            <person name="Potier S."/>
            <person name="Richard G.F."/>
            <person name="Straub M.L."/>
            <person name="Suleau A."/>
            <person name="Swennene D."/>
            <person name="Tekaia F."/>
            <person name="Wesolowski-Louvel M."/>
            <person name="Westhof E."/>
            <person name="Wirth B."/>
            <person name="Zeniou-Meyer M."/>
            <person name="Zivanovic I."/>
            <person name="Bolotin-Fukuhara M."/>
            <person name="Thierry A."/>
            <person name="Bouchier C."/>
            <person name="Caudron B."/>
            <person name="Scarpelli C."/>
            <person name="Gaillardin C."/>
            <person name="Weissenbach J."/>
            <person name="Wincker P."/>
            <person name="Souciet J.L."/>
        </authorList>
    </citation>
    <scope>NUCLEOTIDE SEQUENCE [LARGE SCALE GENOMIC DNA]</scope>
    <source>
        <strain evidence="16">ATCC 36239 / CBS 767 / BCRC 21394 / JCM 1990 / NBRC 0083 / IGC 2968</strain>
    </source>
</reference>
<evidence type="ECO:0000313" key="15">
    <source>
        <dbReference type="EMBL" id="CAG88025.2"/>
    </source>
</evidence>
<keyword evidence="6 11" id="KW-0931">ER-Golgi transport</keyword>
<keyword evidence="8 11" id="KW-1133">Transmembrane helix</keyword>
<evidence type="ECO:0000256" key="8">
    <source>
        <dbReference type="ARBA" id="ARBA00022989"/>
    </source>
</evidence>
<dbReference type="GO" id="GO:0005789">
    <property type="term" value="C:endoplasmic reticulum membrane"/>
    <property type="evidence" value="ECO:0007669"/>
    <property type="project" value="UniProtKB-SubCell"/>
</dbReference>
<dbReference type="Proteomes" id="UP000000599">
    <property type="component" value="Chromosome E"/>
</dbReference>
<evidence type="ECO:0000259" key="13">
    <source>
        <dbReference type="Pfam" id="PF05529"/>
    </source>
</evidence>
<dbReference type="AlphaFoldDB" id="Q6BPT4"/>
<evidence type="ECO:0000256" key="5">
    <source>
        <dbReference type="ARBA" id="ARBA00022824"/>
    </source>
</evidence>
<comment type="function">
    <text evidence="11">May play a role in anterograde transport of membrane proteins from the endoplasmic reticulum to the Golgi.</text>
</comment>
<dbReference type="eggNOG" id="KOG1962">
    <property type="taxonomic scope" value="Eukaryota"/>
</dbReference>
<evidence type="ECO:0000256" key="6">
    <source>
        <dbReference type="ARBA" id="ARBA00022892"/>
    </source>
</evidence>
<evidence type="ECO:0000256" key="3">
    <source>
        <dbReference type="ARBA" id="ARBA00022448"/>
    </source>
</evidence>